<gene>
    <name evidence="3" type="ORF">ELI03_29400</name>
</gene>
<feature type="domain" description="FAD-binding" evidence="1">
    <location>
        <begin position="6"/>
        <end position="162"/>
    </location>
</feature>
<comment type="caution">
    <text evidence="3">The sequence shown here is derived from an EMBL/GenBank/DDBJ whole genome shotgun (WGS) entry which is preliminary data.</text>
</comment>
<evidence type="ECO:0000313" key="4">
    <source>
        <dbReference type="Proteomes" id="UP000293652"/>
    </source>
</evidence>
<dbReference type="Pfam" id="PF01494">
    <property type="entry name" value="FAD_binding_3"/>
    <property type="match status" value="1"/>
</dbReference>
<name>A0A4Q8XU36_RHILE</name>
<dbReference type="RefSeq" id="WP_130696129.1">
    <property type="nucleotide sequence ID" value="NZ_SIPC01000004.1"/>
</dbReference>
<dbReference type="EMBL" id="SIPC01000004">
    <property type="protein sequence ID" value="TAX67369.1"/>
    <property type="molecule type" value="Genomic_DNA"/>
</dbReference>
<dbReference type="SUPFAM" id="SSF51905">
    <property type="entry name" value="FAD/NAD(P)-binding domain"/>
    <property type="match status" value="1"/>
</dbReference>
<keyword evidence="3" id="KW-0614">Plasmid</keyword>
<dbReference type="Gene3D" id="3.50.50.60">
    <property type="entry name" value="FAD/NAD(P)-binding domain"/>
    <property type="match status" value="2"/>
</dbReference>
<dbReference type="AlphaFoldDB" id="A0A4Q8XU36"/>
<dbReference type="Proteomes" id="UP000293652">
    <property type="component" value="Unassembled WGS sequence"/>
</dbReference>
<dbReference type="InterPro" id="IPR002938">
    <property type="entry name" value="FAD-bd"/>
</dbReference>
<evidence type="ECO:0000259" key="2">
    <source>
        <dbReference type="Pfam" id="PF22607"/>
    </source>
</evidence>
<dbReference type="InterPro" id="IPR036188">
    <property type="entry name" value="FAD/NAD-bd_sf"/>
</dbReference>
<dbReference type="GO" id="GO:0071949">
    <property type="term" value="F:FAD binding"/>
    <property type="evidence" value="ECO:0007669"/>
    <property type="project" value="InterPro"/>
</dbReference>
<feature type="domain" description="2,6-dihydroxypyridine 3-monooxygenase substrate binding" evidence="2">
    <location>
        <begin position="166"/>
        <end position="292"/>
    </location>
</feature>
<evidence type="ECO:0000259" key="1">
    <source>
        <dbReference type="Pfam" id="PF01494"/>
    </source>
</evidence>
<dbReference type="InterPro" id="IPR054707">
    <property type="entry name" value="DhpH_subs-bd"/>
</dbReference>
<dbReference type="Pfam" id="PF22607">
    <property type="entry name" value="FAD_binding-like"/>
    <property type="match status" value="1"/>
</dbReference>
<dbReference type="PANTHER" id="PTHR47469">
    <property type="entry name" value="MONOOXYGENASE-LIKE"/>
    <property type="match status" value="1"/>
</dbReference>
<proteinExistence type="predicted"/>
<dbReference type="NCBIfam" id="NF005566">
    <property type="entry name" value="PRK07236.1"/>
    <property type="match status" value="1"/>
</dbReference>
<dbReference type="InterPro" id="IPR053212">
    <property type="entry name" value="DHP_3-monooxygenase"/>
</dbReference>
<accession>A0A4Q8XU36</accession>
<protein>
    <submittedName>
        <fullName evidence="3">2-polyprenyl-6-methoxyphenol hydroxylase</fullName>
    </submittedName>
</protein>
<evidence type="ECO:0000313" key="3">
    <source>
        <dbReference type="EMBL" id="TAX67369.1"/>
    </source>
</evidence>
<geneLocation type="plasmid" evidence="3">
    <name>pSM145A_Rh03</name>
</geneLocation>
<reference evidence="3 4" key="1">
    <citation type="submission" date="2019-02" db="EMBL/GenBank/DDBJ databases">
        <title>The genomic architecture of introgression among sibling species of bacteria.</title>
        <authorList>
            <person name="Cavassim M.I.A."/>
            <person name="Moeskjaer S."/>
            <person name="Moslemi C."/>
            <person name="Fields B."/>
            <person name="Bachmann A."/>
            <person name="Vilhjalmsson B."/>
            <person name="Schierup M.H."/>
            <person name="Young J.P.W."/>
            <person name="Andersen S.U."/>
        </authorList>
    </citation>
    <scope>NUCLEOTIDE SEQUENCE [LARGE SCALE GENOMIC DNA]</scope>
    <source>
        <strain evidence="3 4">SM145A</strain>
        <plasmid evidence="3">pSM145A_Rh03</plasmid>
    </source>
</reference>
<organism evidence="3 4">
    <name type="scientific">Rhizobium leguminosarum</name>
    <dbReference type="NCBI Taxonomy" id="384"/>
    <lineage>
        <taxon>Bacteria</taxon>
        <taxon>Pseudomonadati</taxon>
        <taxon>Pseudomonadota</taxon>
        <taxon>Alphaproteobacteria</taxon>
        <taxon>Hyphomicrobiales</taxon>
        <taxon>Rhizobiaceae</taxon>
        <taxon>Rhizobium/Agrobacterium group</taxon>
        <taxon>Rhizobium</taxon>
    </lineage>
</organism>
<dbReference type="PRINTS" id="PR00420">
    <property type="entry name" value="RNGMNOXGNASE"/>
</dbReference>
<dbReference type="SUPFAM" id="SSF54373">
    <property type="entry name" value="FAD-linked reductases, C-terminal domain"/>
    <property type="match status" value="1"/>
</dbReference>
<sequence length="371" mass="39983">MKKLHIKIIGGSLAGLFAGIMLQLAGHDVRIYERSRNGLAGRGAGLVGQSDLLHILRLIGCEHVARVGVVAKERIYLNHDGSIAQTLNMPQTQISWDVLFETVASRIAPETYFLGRDVVDVLDGESGAELTFGDGTRETADLVIGADGLGSVVRGAVNLKDNQNRYSGYVAWRGLIPETSVPAAAALLLGRFAFHVRPGVHALGYLVPGSKGEMSRGSRRYNWVWYRKVPPSELAGTFTDLDQRTHPFSLPRGGLSNDRLEAFRADARQMLPPQFALAVEAEPSPSIQGIFDYEAPRMIGRSIVLIGDAAFVARPHTAMGVSKAAGDVMALSNCLASAIDLLTALQRFEADRIVVGREIVAYGRQLGASAI</sequence>
<dbReference type="PANTHER" id="PTHR47469:SF2">
    <property type="entry name" value="OS06G0597600 PROTEIN"/>
    <property type="match status" value="1"/>
</dbReference>